<keyword evidence="1" id="KW-0808">Transferase</keyword>
<accession>A0A6M3LAT1</accession>
<dbReference type="Pfam" id="PF13578">
    <property type="entry name" value="Methyltransf_24"/>
    <property type="match status" value="1"/>
</dbReference>
<gene>
    <name evidence="1" type="ORF">MM415B02408_0017</name>
</gene>
<protein>
    <submittedName>
        <fullName evidence="1">Putative methyltransferase</fullName>
    </submittedName>
</protein>
<dbReference type="Gene3D" id="3.40.50.150">
    <property type="entry name" value="Vaccinia Virus protein VP39"/>
    <property type="match status" value="1"/>
</dbReference>
<evidence type="ECO:0000313" key="1">
    <source>
        <dbReference type="EMBL" id="QJA90285.1"/>
    </source>
</evidence>
<dbReference type="GO" id="GO:0032259">
    <property type="term" value="P:methylation"/>
    <property type="evidence" value="ECO:0007669"/>
    <property type="project" value="UniProtKB-KW"/>
</dbReference>
<dbReference type="InterPro" id="IPR029063">
    <property type="entry name" value="SAM-dependent_MTases_sf"/>
</dbReference>
<keyword evidence="1" id="KW-0489">Methyltransferase</keyword>
<sequence length="252" mass="29128">MQTMLHKYSKEINQKPVRILEIGSYAGMSTILWAAGIKKFFESGEIICVDMWRPYYGTEIKNEGQLEQDTIKDIALDCGIVEDLFQYNLKVNKSADMVTVIKGDSQKVLPLLRDKSFDVVYIDGNHIYKYVKHDIAEAKRLVKDNGVICGDDLEMAWELVDKKLEGLETQEYIANKEQNIGFHPGVSKAVWEEFSIQRTYEGFWCAQNGKPYDLTGEMLFKPLFVINTEYVLDKYFMSVFNVKYSDMNWSTV</sequence>
<reference evidence="1" key="1">
    <citation type="submission" date="2020-03" db="EMBL/GenBank/DDBJ databases">
        <title>The deep terrestrial virosphere.</title>
        <authorList>
            <person name="Holmfeldt K."/>
            <person name="Nilsson E."/>
            <person name="Simone D."/>
            <person name="Lopez-Fernandez M."/>
            <person name="Wu X."/>
            <person name="de Brujin I."/>
            <person name="Lundin D."/>
            <person name="Andersson A."/>
            <person name="Bertilsson S."/>
            <person name="Dopson M."/>
        </authorList>
    </citation>
    <scope>NUCLEOTIDE SEQUENCE</scope>
    <source>
        <strain evidence="1">MM415B02408</strain>
    </source>
</reference>
<dbReference type="CDD" id="cd02440">
    <property type="entry name" value="AdoMet_MTases"/>
    <property type="match status" value="1"/>
</dbReference>
<dbReference type="SUPFAM" id="SSF53335">
    <property type="entry name" value="S-adenosyl-L-methionine-dependent methyltransferases"/>
    <property type="match status" value="1"/>
</dbReference>
<name>A0A6M3LAT1_9ZZZZ</name>
<dbReference type="EMBL" id="MT142902">
    <property type="protein sequence ID" value="QJA90285.1"/>
    <property type="molecule type" value="Genomic_DNA"/>
</dbReference>
<proteinExistence type="predicted"/>
<dbReference type="GO" id="GO:0008168">
    <property type="term" value="F:methyltransferase activity"/>
    <property type="evidence" value="ECO:0007669"/>
    <property type="project" value="UniProtKB-KW"/>
</dbReference>
<dbReference type="AlphaFoldDB" id="A0A6M3LAT1"/>
<organism evidence="1">
    <name type="scientific">viral metagenome</name>
    <dbReference type="NCBI Taxonomy" id="1070528"/>
    <lineage>
        <taxon>unclassified sequences</taxon>
        <taxon>metagenomes</taxon>
        <taxon>organismal metagenomes</taxon>
    </lineage>
</organism>